<feature type="transmembrane region" description="Helical" evidence="2">
    <location>
        <begin position="65"/>
        <end position="83"/>
    </location>
</feature>
<feature type="transmembrane region" description="Helical" evidence="2">
    <location>
        <begin position="38"/>
        <end position="58"/>
    </location>
</feature>
<reference evidence="3" key="1">
    <citation type="submission" date="2011-05" db="EMBL/GenBank/DDBJ databases">
        <title>Unity in variety -- the pan-genome of the Chlamydiae.</title>
        <authorList>
            <person name="Collingro A."/>
            <person name="Tischler P."/>
            <person name="Weinmaier T."/>
            <person name="Penz T."/>
            <person name="Heinz E."/>
            <person name="Brunham R.C."/>
            <person name="Read T.D."/>
            <person name="Bavoil P.M."/>
            <person name="Sachse K."/>
            <person name="Kahane S."/>
            <person name="Friedman M.G."/>
            <person name="Rattei T."/>
            <person name="Myers G.S.A."/>
            <person name="Horn M."/>
        </authorList>
    </citation>
    <scope>NUCLEOTIDE SEQUENCE</scope>
    <source>
        <strain evidence="3">2032/99</strain>
    </source>
</reference>
<keyword evidence="2" id="KW-0812">Transmembrane</keyword>
<name>F8LA99_9BACT</name>
<evidence type="ECO:0000256" key="2">
    <source>
        <dbReference type="SAM" id="Phobius"/>
    </source>
</evidence>
<organism evidence="3">
    <name type="scientific">Waddlia chondrophila 2032/99</name>
    <dbReference type="NCBI Taxonomy" id="765953"/>
    <lineage>
        <taxon>Bacteria</taxon>
        <taxon>Pseudomonadati</taxon>
        <taxon>Chlamydiota</taxon>
        <taxon>Chlamydiia</taxon>
        <taxon>Parachlamydiales</taxon>
        <taxon>Waddliaceae</taxon>
        <taxon>Waddlia</taxon>
    </lineage>
</organism>
<feature type="coiled-coil region" evidence="1">
    <location>
        <begin position="92"/>
        <end position="165"/>
    </location>
</feature>
<keyword evidence="2" id="KW-0472">Membrane</keyword>
<dbReference type="Gene3D" id="1.10.287.950">
    <property type="entry name" value="Methyl-accepting chemotaxis protein"/>
    <property type="match status" value="1"/>
</dbReference>
<protein>
    <submittedName>
        <fullName evidence="3">Uncharacterized protein</fullName>
    </submittedName>
</protein>
<evidence type="ECO:0000313" key="3">
    <source>
        <dbReference type="EMBL" id="CCB90407.1"/>
    </source>
</evidence>
<feature type="coiled-coil region" evidence="1">
    <location>
        <begin position="250"/>
        <end position="308"/>
    </location>
</feature>
<accession>F8LA99</accession>
<keyword evidence="1" id="KW-0175">Coiled coil</keyword>
<sequence>MTSALLSAAEAALALNDAVEEETGEASGSLNGRVVTHWSYKLFIAGTVVGVVVAVACYAIGMHAIAIFGAFLAVTNGFAAFYIKKFAVLKTLEDYTGKLAKKVNDLKEVNQDLEKVNGGLQQIPSDWRAEIQKGKREIERKTRQLKDVSEKLQATERKLQKLAGITCEIQKRTGELSEAAVKFSKENQLFGEKVERLEEGVKKVEKYNVRLADLIMETDVNTDAYEKLNQQFSGQLQMQSDLFGLMKDLYIKAQKRMKDLEAQVDELGVVIPKAVKAAEEAKQVRLEMKQLRQEYEQVVNKLEATVHTVERYQKYKEGYKELKELKKSEKWPEIERLLKR</sequence>
<dbReference type="AlphaFoldDB" id="F8LA99"/>
<dbReference type="EMBL" id="FR872607">
    <property type="protein sequence ID" value="CCB90407.1"/>
    <property type="molecule type" value="Genomic_DNA"/>
</dbReference>
<proteinExistence type="predicted"/>
<evidence type="ECO:0000256" key="1">
    <source>
        <dbReference type="SAM" id="Coils"/>
    </source>
</evidence>
<keyword evidence="2" id="KW-1133">Transmembrane helix</keyword>
<gene>
    <name evidence="3" type="ORF">WCH_CC13930</name>
</gene>